<dbReference type="EMBL" id="ACIL03000013">
    <property type="protein sequence ID" value="ESL03230.1"/>
    <property type="molecule type" value="Genomic_DNA"/>
</dbReference>
<accession>V2Z8H3</accession>
<gene>
    <name evidence="1" type="ORF">GCWU0000282_002104</name>
</gene>
<comment type="caution">
    <text evidence="1">The sequence shown here is derived from an EMBL/GenBank/DDBJ whole genome shotgun (WGS) entry which is preliminary data.</text>
</comment>
<protein>
    <submittedName>
        <fullName evidence="1">Uncharacterized protein</fullName>
    </submittedName>
</protein>
<dbReference type="Proteomes" id="UP000018227">
    <property type="component" value="Unassembled WGS sequence"/>
</dbReference>
<organism evidence="1 2">
    <name type="scientific">Catonella morbi ATCC 51271</name>
    <dbReference type="NCBI Taxonomy" id="592026"/>
    <lineage>
        <taxon>Bacteria</taxon>
        <taxon>Bacillati</taxon>
        <taxon>Bacillota</taxon>
        <taxon>Clostridia</taxon>
        <taxon>Lachnospirales</taxon>
        <taxon>Lachnospiraceae</taxon>
        <taxon>Catonella</taxon>
    </lineage>
</organism>
<name>V2Z8H3_9FIRM</name>
<sequence length="59" mass="7626">MSGLLEYFYIKSQKYFKRPYEFRYFFDITVTRHAKILWKWKCWDEKYHWYLSQKGMVLK</sequence>
<dbReference type="STRING" id="592026.GCWU0000282_002104"/>
<dbReference type="HOGENOM" id="CLU_2951812_0_0_9"/>
<evidence type="ECO:0000313" key="1">
    <source>
        <dbReference type="EMBL" id="ESL03230.1"/>
    </source>
</evidence>
<proteinExistence type="predicted"/>
<dbReference type="AlphaFoldDB" id="V2Z8H3"/>
<keyword evidence="2" id="KW-1185">Reference proteome</keyword>
<reference evidence="1 2" key="1">
    <citation type="submission" date="2013-06" db="EMBL/GenBank/DDBJ databases">
        <authorList>
            <person name="Weinstock G."/>
            <person name="Sodergren E."/>
            <person name="Clifton S."/>
            <person name="Fulton L."/>
            <person name="Fulton B."/>
            <person name="Courtney L."/>
            <person name="Fronick C."/>
            <person name="Harrison M."/>
            <person name="Strong C."/>
            <person name="Farmer C."/>
            <person name="Delahaunty K."/>
            <person name="Markovic C."/>
            <person name="Hall O."/>
            <person name="Minx P."/>
            <person name="Tomlinson C."/>
            <person name="Mitreva M."/>
            <person name="Nelson J."/>
            <person name="Hou S."/>
            <person name="Wollam A."/>
            <person name="Pepin K.H."/>
            <person name="Johnson M."/>
            <person name="Bhonagiri V."/>
            <person name="Nash W.E."/>
            <person name="Warren W."/>
            <person name="Chinwalla A."/>
            <person name="Mardis E.R."/>
            <person name="Wilson R.K."/>
        </authorList>
    </citation>
    <scope>NUCLEOTIDE SEQUENCE [LARGE SCALE GENOMIC DNA]</scope>
    <source>
        <strain evidence="1 2">ATCC 51271</strain>
    </source>
</reference>
<evidence type="ECO:0000313" key="2">
    <source>
        <dbReference type="Proteomes" id="UP000018227"/>
    </source>
</evidence>